<reference evidence="1 2" key="1">
    <citation type="submission" date="2019-07" db="EMBL/GenBank/DDBJ databases">
        <title>Whole genome shotgun sequence of Reyranella soli NBRC 108950.</title>
        <authorList>
            <person name="Hosoyama A."/>
            <person name="Uohara A."/>
            <person name="Ohji S."/>
            <person name="Ichikawa N."/>
        </authorList>
    </citation>
    <scope>NUCLEOTIDE SEQUENCE [LARGE SCALE GENOMIC DNA]</scope>
    <source>
        <strain evidence="1 2">NBRC 108950</strain>
    </source>
</reference>
<dbReference type="Proteomes" id="UP000321058">
    <property type="component" value="Unassembled WGS sequence"/>
</dbReference>
<proteinExistence type="predicted"/>
<dbReference type="OrthoDB" id="9817197at2"/>
<accession>A0A512NB92</accession>
<dbReference type="SUPFAM" id="SSF52266">
    <property type="entry name" value="SGNH hydrolase"/>
    <property type="match status" value="1"/>
</dbReference>
<gene>
    <name evidence="1" type="ORF">RSO01_33780</name>
</gene>
<name>A0A512NB92_9HYPH</name>
<sequence length="421" mass="46727">MKDKTKRRLFGVISTAIGIALSVAAIEGMAVLWTMVEDGRYTPAADLFERTQNTYVRDLTRGTACRYVDTLYPHPYVGFVHHANRPCGLKNVNNVGLFNDDYPLLKRPDRYTILLTGGSVAGQLAQIDPWPAPRYLEEELNSEYESPNGQPFWVLNGGDGAWKQPQPFILFALNAQALDAVITLGGMNDYYLFRPWERERLEYPVNNFLAVNPLVADDNFGDAAIGWVLGRLAGGVARDAILGQSHAAYLLFRSLEALAKGRDALPSSKHTTLESLFALPADIAGDGERVFATQLELLRKYNRAMDAVARDYDIKTAYFFQPVPAYGKTLTAAEQAVVGDLSYIGLYRRMVDGVMSQRDLGLPVFDLGDLFVDVKETVYADGSHLIRSPFGESLGYRLMARRVAADVAAAWGLKRKRDATR</sequence>
<dbReference type="EMBL" id="BKAJ01000057">
    <property type="protein sequence ID" value="GEP56212.1"/>
    <property type="molecule type" value="Genomic_DNA"/>
</dbReference>
<comment type="caution">
    <text evidence="1">The sequence shown here is derived from an EMBL/GenBank/DDBJ whole genome shotgun (WGS) entry which is preliminary data.</text>
</comment>
<keyword evidence="2" id="KW-1185">Reference proteome</keyword>
<evidence type="ECO:0000313" key="1">
    <source>
        <dbReference type="EMBL" id="GEP56212.1"/>
    </source>
</evidence>
<evidence type="ECO:0000313" key="2">
    <source>
        <dbReference type="Proteomes" id="UP000321058"/>
    </source>
</evidence>
<organism evidence="1 2">
    <name type="scientific">Reyranella soli</name>
    <dbReference type="NCBI Taxonomy" id="1230389"/>
    <lineage>
        <taxon>Bacteria</taxon>
        <taxon>Pseudomonadati</taxon>
        <taxon>Pseudomonadota</taxon>
        <taxon>Alphaproteobacteria</taxon>
        <taxon>Hyphomicrobiales</taxon>
        <taxon>Reyranellaceae</taxon>
        <taxon>Reyranella</taxon>
    </lineage>
</organism>
<dbReference type="RefSeq" id="WP_147150281.1">
    <property type="nucleotide sequence ID" value="NZ_BKAJ01000057.1"/>
</dbReference>
<dbReference type="AlphaFoldDB" id="A0A512NB92"/>
<protein>
    <submittedName>
        <fullName evidence="1">Uncharacterized protein</fullName>
    </submittedName>
</protein>